<reference evidence="1 2" key="1">
    <citation type="submission" date="2021-12" db="EMBL/GenBank/DDBJ databases">
        <title>Discovery of the Pendulisporaceae a myxobacterial family with distinct sporulation behavior and unique specialized metabolism.</title>
        <authorList>
            <person name="Garcia R."/>
            <person name="Popoff A."/>
            <person name="Bader C.D."/>
            <person name="Loehr J."/>
            <person name="Walesch S."/>
            <person name="Walt C."/>
            <person name="Boldt J."/>
            <person name="Bunk B."/>
            <person name="Haeckl F.J.F.P.J."/>
            <person name="Gunesch A.P."/>
            <person name="Birkelbach J."/>
            <person name="Nuebel U."/>
            <person name="Pietschmann T."/>
            <person name="Bach T."/>
            <person name="Mueller R."/>
        </authorList>
    </citation>
    <scope>NUCLEOTIDE SEQUENCE [LARGE SCALE GENOMIC DNA]</scope>
    <source>
        <strain evidence="1 2">MSr12523</strain>
    </source>
</reference>
<gene>
    <name evidence="1" type="ORF">LZC95_21680</name>
</gene>
<evidence type="ECO:0000313" key="2">
    <source>
        <dbReference type="Proteomes" id="UP001379533"/>
    </source>
</evidence>
<proteinExistence type="predicted"/>
<keyword evidence="2" id="KW-1185">Reference proteome</keyword>
<organism evidence="1 2">
    <name type="scientific">Pendulispora brunnea</name>
    <dbReference type="NCBI Taxonomy" id="2905690"/>
    <lineage>
        <taxon>Bacteria</taxon>
        <taxon>Pseudomonadati</taxon>
        <taxon>Myxococcota</taxon>
        <taxon>Myxococcia</taxon>
        <taxon>Myxococcales</taxon>
        <taxon>Sorangiineae</taxon>
        <taxon>Pendulisporaceae</taxon>
        <taxon>Pendulispora</taxon>
    </lineage>
</organism>
<name>A0ABZ2KLM2_9BACT</name>
<accession>A0ABZ2KLM2</accession>
<evidence type="ECO:0000313" key="1">
    <source>
        <dbReference type="EMBL" id="WXA99419.1"/>
    </source>
</evidence>
<dbReference type="Proteomes" id="UP001379533">
    <property type="component" value="Chromosome"/>
</dbReference>
<protein>
    <submittedName>
        <fullName evidence="1">Uncharacterized protein</fullName>
    </submittedName>
</protein>
<sequence>MALESPALTIDEHLRPDGTLQGTRLSSCEGGVRIVIDGELDAELPLAVLDQVMARYGKPLAEDIALEGPRLTLKNGSALCMLRHRARYDVIARDFLVYVRTGETPLVELSTSVAAALAHLARAVGSNTLVRDDHLQ</sequence>
<dbReference type="RefSeq" id="WP_394850057.1">
    <property type="nucleotide sequence ID" value="NZ_CP089982.1"/>
</dbReference>
<dbReference type="EMBL" id="CP089982">
    <property type="protein sequence ID" value="WXA99419.1"/>
    <property type="molecule type" value="Genomic_DNA"/>
</dbReference>